<keyword evidence="1" id="KW-0472">Membrane</keyword>
<accession>A0ABW4WSY2</accession>
<keyword evidence="3" id="KW-1185">Reference proteome</keyword>
<evidence type="ECO:0000313" key="2">
    <source>
        <dbReference type="EMBL" id="MFD2065813.1"/>
    </source>
</evidence>
<name>A0ABW4WSY2_9BACT</name>
<evidence type="ECO:0000313" key="3">
    <source>
        <dbReference type="Proteomes" id="UP001597369"/>
    </source>
</evidence>
<keyword evidence="1" id="KW-0812">Transmembrane</keyword>
<organism evidence="2 3">
    <name type="scientific">Pontibacter silvestris</name>
    <dbReference type="NCBI Taxonomy" id="2305183"/>
    <lineage>
        <taxon>Bacteria</taxon>
        <taxon>Pseudomonadati</taxon>
        <taxon>Bacteroidota</taxon>
        <taxon>Cytophagia</taxon>
        <taxon>Cytophagales</taxon>
        <taxon>Hymenobacteraceae</taxon>
        <taxon>Pontibacter</taxon>
    </lineage>
</organism>
<gene>
    <name evidence="2" type="ORF">ACFSKU_02885</name>
</gene>
<protein>
    <submittedName>
        <fullName evidence="2">Uncharacterized protein</fullName>
    </submittedName>
</protein>
<sequence>MRDKVGFVKTTGWFSLVGLFIPRFMAIEIIGLQSLISLFGVECVNSLSLLWSITIAGSVILPGVFFRFIQRTSLESEALRKWLIFFNIVEPCLTLYKWSGTMRMDWSLYLQLGLLYLFCFLSIIYQQVHKAKLEKVDSEQE</sequence>
<feature type="transmembrane region" description="Helical" evidence="1">
    <location>
        <begin position="48"/>
        <end position="70"/>
    </location>
</feature>
<feature type="transmembrane region" description="Helical" evidence="1">
    <location>
        <begin position="12"/>
        <end position="36"/>
    </location>
</feature>
<keyword evidence="1" id="KW-1133">Transmembrane helix</keyword>
<dbReference type="EMBL" id="JBHUHV010000009">
    <property type="protein sequence ID" value="MFD2065813.1"/>
    <property type="molecule type" value="Genomic_DNA"/>
</dbReference>
<comment type="caution">
    <text evidence="2">The sequence shown here is derived from an EMBL/GenBank/DDBJ whole genome shotgun (WGS) entry which is preliminary data.</text>
</comment>
<proteinExistence type="predicted"/>
<feature type="transmembrane region" description="Helical" evidence="1">
    <location>
        <begin position="106"/>
        <end position="125"/>
    </location>
</feature>
<evidence type="ECO:0000256" key="1">
    <source>
        <dbReference type="SAM" id="Phobius"/>
    </source>
</evidence>
<dbReference type="Proteomes" id="UP001597369">
    <property type="component" value="Unassembled WGS sequence"/>
</dbReference>
<reference evidence="3" key="1">
    <citation type="journal article" date="2019" name="Int. J. Syst. Evol. Microbiol.">
        <title>The Global Catalogue of Microorganisms (GCM) 10K type strain sequencing project: providing services to taxonomists for standard genome sequencing and annotation.</title>
        <authorList>
            <consortium name="The Broad Institute Genomics Platform"/>
            <consortium name="The Broad Institute Genome Sequencing Center for Infectious Disease"/>
            <person name="Wu L."/>
            <person name="Ma J."/>
        </authorList>
    </citation>
    <scope>NUCLEOTIDE SEQUENCE [LARGE SCALE GENOMIC DNA]</scope>
    <source>
        <strain evidence="3">JCM 16545</strain>
    </source>
</reference>
<dbReference type="RefSeq" id="WP_229962579.1">
    <property type="nucleotide sequence ID" value="NZ_JAJJWI010000026.1"/>
</dbReference>